<proteinExistence type="inferred from homology"/>
<dbReference type="Proteomes" id="UP000236379">
    <property type="component" value="Unassembled WGS sequence"/>
</dbReference>
<comment type="caution">
    <text evidence="2">The sequence shown here is derived from an EMBL/GenBank/DDBJ whole genome shotgun (WGS) entry which is preliminary data.</text>
</comment>
<dbReference type="Pfam" id="PF13561">
    <property type="entry name" value="adh_short_C2"/>
    <property type="match status" value="1"/>
</dbReference>
<dbReference type="PRINTS" id="PR00080">
    <property type="entry name" value="SDRFAMILY"/>
</dbReference>
<evidence type="ECO:0000313" key="2">
    <source>
        <dbReference type="EMBL" id="PNY81039.1"/>
    </source>
</evidence>
<name>A0A2K3UWY0_9DEIO</name>
<dbReference type="EMBL" id="PPPD01000001">
    <property type="protein sequence ID" value="PNY81039.1"/>
    <property type="molecule type" value="Genomic_DNA"/>
</dbReference>
<evidence type="ECO:0000313" key="3">
    <source>
        <dbReference type="Proteomes" id="UP000236379"/>
    </source>
</evidence>
<reference evidence="2 3" key="1">
    <citation type="submission" date="2018-01" db="EMBL/GenBank/DDBJ databases">
        <title>Deinococcus koreensis sp. nov., a radiation-resistant bacterium isolated from river water.</title>
        <authorList>
            <person name="Choi A."/>
        </authorList>
    </citation>
    <scope>NUCLEOTIDE SEQUENCE [LARGE SCALE GENOMIC DNA]</scope>
    <source>
        <strain evidence="2 3">SJW1-2</strain>
    </source>
</reference>
<dbReference type="Gene3D" id="3.40.50.720">
    <property type="entry name" value="NAD(P)-binding Rossmann-like Domain"/>
    <property type="match status" value="1"/>
</dbReference>
<dbReference type="PROSITE" id="PS00061">
    <property type="entry name" value="ADH_SHORT"/>
    <property type="match status" value="1"/>
</dbReference>
<dbReference type="SUPFAM" id="SSF51735">
    <property type="entry name" value="NAD(P)-binding Rossmann-fold domains"/>
    <property type="match status" value="1"/>
</dbReference>
<protein>
    <submittedName>
        <fullName evidence="2">Short-chain dehydrogenase</fullName>
    </submittedName>
</protein>
<accession>A0A2K3UWY0</accession>
<dbReference type="AlphaFoldDB" id="A0A2K3UWY0"/>
<evidence type="ECO:0000256" key="1">
    <source>
        <dbReference type="ARBA" id="ARBA00006484"/>
    </source>
</evidence>
<organism evidence="2 3">
    <name type="scientific">Deinococcus koreensis</name>
    <dbReference type="NCBI Taxonomy" id="2054903"/>
    <lineage>
        <taxon>Bacteria</taxon>
        <taxon>Thermotogati</taxon>
        <taxon>Deinococcota</taxon>
        <taxon>Deinococci</taxon>
        <taxon>Deinococcales</taxon>
        <taxon>Deinococcaceae</taxon>
        <taxon>Deinococcus</taxon>
    </lineage>
</organism>
<keyword evidence="3" id="KW-1185">Reference proteome</keyword>
<dbReference type="GO" id="GO:0032787">
    <property type="term" value="P:monocarboxylic acid metabolic process"/>
    <property type="evidence" value="ECO:0007669"/>
    <property type="project" value="UniProtKB-ARBA"/>
</dbReference>
<dbReference type="PANTHER" id="PTHR42879">
    <property type="entry name" value="3-OXOACYL-(ACYL-CARRIER-PROTEIN) REDUCTASE"/>
    <property type="match status" value="1"/>
</dbReference>
<dbReference type="RefSeq" id="WP_103311482.1">
    <property type="nucleotide sequence ID" value="NZ_PPPD01000001.1"/>
</dbReference>
<comment type="similarity">
    <text evidence="1">Belongs to the short-chain dehydrogenases/reductases (SDR) family.</text>
</comment>
<gene>
    <name evidence="2" type="ORF">CVO96_06295</name>
</gene>
<dbReference type="OrthoDB" id="9803333at2"/>
<dbReference type="InterPro" id="IPR002347">
    <property type="entry name" value="SDR_fam"/>
</dbReference>
<sequence>MDLGLSGKVAVVTGGSVGIGRAVARGLAAEGVHLALCARNQERLSGVADEIRQAFGVRVLGVAADVSVAADLERFVEAVGAEYGGADLLINNAGTGSEETILGAPDEKWQHYWELHVMAAVRLSRALAPGMAARGGGVILNNASICASQPLGYEPIYNVTKAALVMFSKCLANELIAQGIRVNALSPGLVMTPDWQKTARLLTEGKEQTWEAYLENIAHENAPIGRFAIPEEIADFAVFLCSPRASYSVGSTYYVDGGWLNVTT</sequence>
<dbReference type="FunFam" id="3.40.50.720:FF:000084">
    <property type="entry name" value="Short-chain dehydrogenase reductase"/>
    <property type="match status" value="1"/>
</dbReference>
<dbReference type="InterPro" id="IPR050259">
    <property type="entry name" value="SDR"/>
</dbReference>
<dbReference type="InterPro" id="IPR020904">
    <property type="entry name" value="Sc_DH/Rdtase_CS"/>
</dbReference>
<dbReference type="PRINTS" id="PR00081">
    <property type="entry name" value="GDHRDH"/>
</dbReference>
<dbReference type="InterPro" id="IPR036291">
    <property type="entry name" value="NAD(P)-bd_dom_sf"/>
</dbReference>